<protein>
    <recommendedName>
        <fullName evidence="2 5">Basal-body rod modification protein FlgD</fullName>
    </recommendedName>
</protein>
<evidence type="ECO:0000256" key="3">
    <source>
        <dbReference type="ARBA" id="ARBA00022795"/>
    </source>
</evidence>
<evidence type="ECO:0000256" key="5">
    <source>
        <dbReference type="RuleBase" id="RU362076"/>
    </source>
</evidence>
<dbReference type="Gene3D" id="2.60.40.4070">
    <property type="match status" value="1"/>
</dbReference>
<evidence type="ECO:0000259" key="7">
    <source>
        <dbReference type="Pfam" id="PF13860"/>
    </source>
</evidence>
<feature type="compositionally biased region" description="Polar residues" evidence="6">
    <location>
        <begin position="1"/>
        <end position="16"/>
    </location>
</feature>
<dbReference type="RefSeq" id="WP_036753685.1">
    <property type="nucleotide sequence ID" value="NZ_JAGSGC010000004.1"/>
</dbReference>
<proteinExistence type="inferred from homology"/>
<feature type="compositionally biased region" description="Low complexity" evidence="6">
    <location>
        <begin position="17"/>
        <end position="26"/>
    </location>
</feature>
<dbReference type="Gene3D" id="2.30.30.910">
    <property type="match status" value="1"/>
</dbReference>
<feature type="domain" description="FlgD/Vpr Ig-like" evidence="7">
    <location>
        <begin position="105"/>
        <end position="181"/>
    </location>
</feature>
<gene>
    <name evidence="8" type="ORF">EA58_13930</name>
</gene>
<evidence type="ECO:0000256" key="4">
    <source>
        <dbReference type="ARBA" id="ARBA00024746"/>
    </source>
</evidence>
<dbReference type="GO" id="GO:0044781">
    <property type="term" value="P:bacterial-type flagellum organization"/>
    <property type="evidence" value="ECO:0007669"/>
    <property type="project" value="UniProtKB-UniRule"/>
</dbReference>
<dbReference type="EMBL" id="JMIB01000027">
    <property type="protein sequence ID" value="KDM90855.1"/>
    <property type="molecule type" value="Genomic_DNA"/>
</dbReference>
<evidence type="ECO:0000313" key="9">
    <source>
        <dbReference type="Proteomes" id="UP000027192"/>
    </source>
</evidence>
<dbReference type="STRING" id="1654360.EA58_13930"/>
<dbReference type="InterPro" id="IPR025965">
    <property type="entry name" value="FlgD/Vpr_Ig-like"/>
</dbReference>
<organism evidence="8 9">
    <name type="scientific">Photobacterium galatheae</name>
    <dbReference type="NCBI Taxonomy" id="1654360"/>
    <lineage>
        <taxon>Bacteria</taxon>
        <taxon>Pseudomonadati</taxon>
        <taxon>Pseudomonadota</taxon>
        <taxon>Gammaproteobacteria</taxon>
        <taxon>Vibrionales</taxon>
        <taxon>Vibrionaceae</taxon>
        <taxon>Photobacterium</taxon>
    </lineage>
</organism>
<dbReference type="Pfam" id="PF13860">
    <property type="entry name" value="FlgD_ig"/>
    <property type="match status" value="1"/>
</dbReference>
<evidence type="ECO:0000256" key="2">
    <source>
        <dbReference type="ARBA" id="ARBA00016013"/>
    </source>
</evidence>
<feature type="region of interest" description="Disordered" evidence="6">
    <location>
        <begin position="1"/>
        <end position="26"/>
    </location>
</feature>
<comment type="function">
    <text evidence="4 5">Required for flagellar hook formation. May act as a scaffolding protein.</text>
</comment>
<evidence type="ECO:0000313" key="8">
    <source>
        <dbReference type="EMBL" id="KDM90855.1"/>
    </source>
</evidence>
<dbReference type="AlphaFoldDB" id="A0A066RK84"/>
<reference evidence="8 9" key="1">
    <citation type="submission" date="2014-04" db="EMBL/GenBank/DDBJ databases">
        <title>Draft genome sequence of Photobacterium halotolerans S2753: a solonamide, ngercheumicin and holomycin producer.</title>
        <authorList>
            <person name="Machado H.R."/>
            <person name="Gram L."/>
        </authorList>
    </citation>
    <scope>NUCLEOTIDE SEQUENCE [LARGE SCALE GENOMIC DNA]</scope>
    <source>
        <strain evidence="8 9">S2753</strain>
    </source>
</reference>
<comment type="similarity">
    <text evidence="1 5">Belongs to the FlgD family.</text>
</comment>
<evidence type="ECO:0000256" key="1">
    <source>
        <dbReference type="ARBA" id="ARBA00010577"/>
    </source>
</evidence>
<sequence length="228" mass="24165">MNLTSITSTPETARTNSAQQSSRGSAASQISQEFMTLLSAQMMNQDPTNPMESHELTAQLAQVASLEQQEGTNQLMRSLVSVVGTQGNFAALNTVGKEATVMLNDFSYDGQTALTGELLLDDANQSGHFTVEIKDASGRIVSAMTVGVADGQASWQWDGKDQQGNPLPEGDYHISAFQESADGEKHAVPVTTCSVIQGINFLNGMLNMANGTEIPFGNMISVAQADSA</sequence>
<comment type="caution">
    <text evidence="8">The sequence shown here is derived from an EMBL/GenBank/DDBJ whole genome shotgun (WGS) entry which is preliminary data.</text>
</comment>
<accession>A0A066RK84</accession>
<keyword evidence="3 5" id="KW-1005">Bacterial flagellum biogenesis</keyword>
<dbReference type="OrthoDB" id="9785233at2"/>
<dbReference type="Pfam" id="PF03963">
    <property type="entry name" value="FlgD"/>
    <property type="match status" value="1"/>
</dbReference>
<dbReference type="InterPro" id="IPR005648">
    <property type="entry name" value="FlgD"/>
</dbReference>
<dbReference type="Proteomes" id="UP000027192">
    <property type="component" value="Unassembled WGS sequence"/>
</dbReference>
<evidence type="ECO:0000256" key="6">
    <source>
        <dbReference type="SAM" id="MobiDB-lite"/>
    </source>
</evidence>
<name>A0A066RK84_9GAMM</name>
<keyword evidence="9" id="KW-1185">Reference proteome</keyword>